<dbReference type="InterPro" id="IPR036390">
    <property type="entry name" value="WH_DNA-bd_sf"/>
</dbReference>
<dbReference type="SUPFAM" id="SSF46785">
    <property type="entry name" value="Winged helix' DNA-binding domain"/>
    <property type="match status" value="1"/>
</dbReference>
<dbReference type="InterPro" id="IPR015102">
    <property type="entry name" value="Tscrpt_reg_HTH_FeoC"/>
</dbReference>
<dbReference type="Pfam" id="PF09012">
    <property type="entry name" value="FeoC"/>
    <property type="match status" value="1"/>
</dbReference>
<keyword evidence="3" id="KW-1185">Reference proteome</keyword>
<evidence type="ECO:0000259" key="1">
    <source>
        <dbReference type="Pfam" id="PF09012"/>
    </source>
</evidence>
<protein>
    <recommendedName>
        <fullName evidence="1">Transcriptional regulator HTH-type FeoC domain-containing protein</fullName>
    </recommendedName>
</protein>
<gene>
    <name evidence="2" type="ORF">PDESU_05776</name>
</gene>
<organism evidence="2 3">
    <name type="scientific">Pontiella desulfatans</name>
    <dbReference type="NCBI Taxonomy" id="2750659"/>
    <lineage>
        <taxon>Bacteria</taxon>
        <taxon>Pseudomonadati</taxon>
        <taxon>Kiritimatiellota</taxon>
        <taxon>Kiritimatiellia</taxon>
        <taxon>Kiritimatiellales</taxon>
        <taxon>Pontiellaceae</taxon>
        <taxon>Pontiella</taxon>
    </lineage>
</organism>
<dbReference type="InterPro" id="IPR036388">
    <property type="entry name" value="WH-like_DNA-bd_sf"/>
</dbReference>
<dbReference type="EMBL" id="CAAHFG010000004">
    <property type="protein sequence ID" value="VGO17181.1"/>
    <property type="molecule type" value="Genomic_DNA"/>
</dbReference>
<feature type="domain" description="Transcriptional regulator HTH-type FeoC" evidence="1">
    <location>
        <begin position="1"/>
        <end position="59"/>
    </location>
</feature>
<proteinExistence type="predicted"/>
<dbReference type="AlphaFoldDB" id="A0A6C2UCN0"/>
<dbReference type="Gene3D" id="1.10.10.10">
    <property type="entry name" value="Winged helix-like DNA-binding domain superfamily/Winged helix DNA-binding domain"/>
    <property type="match status" value="1"/>
</dbReference>
<reference evidence="2 3" key="1">
    <citation type="submission" date="2019-04" db="EMBL/GenBank/DDBJ databases">
        <authorList>
            <person name="Van Vliet M D."/>
        </authorList>
    </citation>
    <scope>NUCLEOTIDE SEQUENCE [LARGE SCALE GENOMIC DNA]</scope>
    <source>
        <strain evidence="2 3">F1</strain>
    </source>
</reference>
<evidence type="ECO:0000313" key="2">
    <source>
        <dbReference type="EMBL" id="VGO17181.1"/>
    </source>
</evidence>
<dbReference type="Proteomes" id="UP000366872">
    <property type="component" value="Unassembled WGS sequence"/>
</dbReference>
<accession>A0A6C2UCN0</accession>
<sequence>MLDQIMDVLTPRRMMTVGNLALQFEMKPEELHPRLEQLNAEGRVRYALSKCNGSCSTCSTCTVSSSGEVVNDADLAVDPTAIVISMEIRQQDD</sequence>
<name>A0A6C2UCN0_PONDE</name>
<dbReference type="RefSeq" id="WP_136082671.1">
    <property type="nucleotide sequence ID" value="NZ_CAAHFG010000004.1"/>
</dbReference>
<evidence type="ECO:0000313" key="3">
    <source>
        <dbReference type="Proteomes" id="UP000366872"/>
    </source>
</evidence>